<comment type="caution">
    <text evidence="1">The sequence shown here is derived from an EMBL/GenBank/DDBJ whole genome shotgun (WGS) entry which is preliminary data.</text>
</comment>
<dbReference type="Pfam" id="PF05973">
    <property type="entry name" value="Gp49"/>
    <property type="match status" value="1"/>
</dbReference>
<keyword evidence="2" id="KW-1185">Reference proteome</keyword>
<dbReference type="OrthoDB" id="330810at2"/>
<reference evidence="1 2" key="1">
    <citation type="submission" date="2016-09" db="EMBL/GenBank/DDBJ databases">
        <title>Xenorhabdus thuongxuanensis sp. nov. and Xenorhabdus eapokensis sp. nov., isolated from Steinernema species.</title>
        <authorList>
            <person name="Kaempfer P."/>
            <person name="Tobias N.J."/>
            <person name="Phan Ke L."/>
            <person name="Bode H.B."/>
            <person name="Glaeser S.P."/>
        </authorList>
    </citation>
    <scope>NUCLEOTIDE SEQUENCE [LARGE SCALE GENOMIC DNA]</scope>
    <source>
        <strain evidence="1 2">30TX1</strain>
    </source>
</reference>
<evidence type="ECO:0000313" key="2">
    <source>
        <dbReference type="Proteomes" id="UP000186277"/>
    </source>
</evidence>
<dbReference type="InterPro" id="IPR009241">
    <property type="entry name" value="HigB-like"/>
</dbReference>
<dbReference type="Proteomes" id="UP000186277">
    <property type="component" value="Unassembled WGS sequence"/>
</dbReference>
<organism evidence="1 2">
    <name type="scientific">Xenorhabdus thuongxuanensis</name>
    <dbReference type="NCBI Taxonomy" id="1873484"/>
    <lineage>
        <taxon>Bacteria</taxon>
        <taxon>Pseudomonadati</taxon>
        <taxon>Pseudomonadota</taxon>
        <taxon>Gammaproteobacteria</taxon>
        <taxon>Enterobacterales</taxon>
        <taxon>Morganellaceae</taxon>
        <taxon>Xenorhabdus</taxon>
    </lineage>
</organism>
<evidence type="ECO:0000313" key="1">
    <source>
        <dbReference type="EMBL" id="OKP00096.1"/>
    </source>
</evidence>
<protein>
    <submittedName>
        <fullName evidence="1">Toxin RelE</fullName>
    </submittedName>
</protein>
<dbReference type="EMBL" id="MKGR01000060">
    <property type="protein sequence ID" value="OKP00096.1"/>
    <property type="molecule type" value="Genomic_DNA"/>
</dbReference>
<sequence>MWNVITTELFDQWFDEQSDELQEDVLAAMHILSIKEPMLGRPLVDTLNGSRYPNMKELRIQHHGDPIRAFFAFDPNRNAIVLCAGNKIGKKQKLFYAEMINTADEKFKIHLENLER</sequence>
<gene>
    <name evidence="1" type="ORF">Xentx_03568</name>
</gene>
<accession>A0A1Q5TIS0</accession>
<name>A0A1Q5TIS0_9GAMM</name>
<dbReference type="AlphaFoldDB" id="A0A1Q5TIS0"/>
<proteinExistence type="predicted"/>
<dbReference type="RefSeq" id="WP_074021837.1">
    <property type="nucleotide sequence ID" value="NZ_CAWMWP010000088.1"/>
</dbReference>